<keyword evidence="1" id="KW-0472">Membrane</keyword>
<keyword evidence="1" id="KW-1133">Transmembrane helix</keyword>
<sequence length="107" mass="12615">MVKLDATYEYLTEEEKRLKQDRDREKYWKKWGPYVAERQWATGQPPAFYFVSIFLMIMLVQELLGGVRMELRESLIPMASKTLHSHSGMKRSWFQFSSAFVALTGSQ</sequence>
<dbReference type="AlphaFoldDB" id="A0A061HHV8"/>
<keyword evidence="1" id="KW-0812">Transmembrane</keyword>
<dbReference type="HOGENOM" id="CLU_2209576_0_0_1"/>
<reference evidence="2" key="2">
    <citation type="submission" date="2013-01" db="EMBL/GenBank/DDBJ databases">
        <title>The wheat powdery mildew genome reveals unique evolution of an obligate biotroph.</title>
        <authorList>
            <person name="Oberhaensli S."/>
            <person name="Wicker T."/>
            <person name="Keller B."/>
        </authorList>
    </citation>
    <scope>NUCLEOTIDE SEQUENCE</scope>
    <source>
        <strain evidence="2">96224</strain>
    </source>
</reference>
<proteinExistence type="predicted"/>
<organism evidence="3">
    <name type="scientific">Blumeria graminis f. sp. tritici 96224</name>
    <dbReference type="NCBI Taxonomy" id="1268274"/>
    <lineage>
        <taxon>Eukaryota</taxon>
        <taxon>Fungi</taxon>
        <taxon>Dikarya</taxon>
        <taxon>Ascomycota</taxon>
        <taxon>Pezizomycotina</taxon>
        <taxon>Leotiomycetes</taxon>
        <taxon>Erysiphales</taxon>
        <taxon>Erysiphaceae</taxon>
        <taxon>Blumeria</taxon>
    </lineage>
</organism>
<feature type="transmembrane region" description="Helical" evidence="1">
    <location>
        <begin position="47"/>
        <end position="67"/>
    </location>
</feature>
<protein>
    <submittedName>
        <fullName evidence="3">Bgt-2801</fullName>
    </submittedName>
</protein>
<name>A0A061HHV8_BLUGR</name>
<dbReference type="OrthoDB" id="14419at2759"/>
<reference evidence="4" key="1">
    <citation type="journal article" date="2013" name="Nat. Genet.">
        <title>The wheat powdery mildew genome shows the unique evolution of an obligate biotroph.</title>
        <authorList>
            <person name="Wicker T."/>
            <person name="Oberhaensli S."/>
            <person name="Parlange F."/>
            <person name="Buchmann J.P."/>
            <person name="Shatalina M."/>
            <person name="Roffler S."/>
            <person name="Ben-David R."/>
            <person name="Dolezel J."/>
            <person name="Simkova H."/>
            <person name="Schulze-Lefert P."/>
            <person name="Spanu P.D."/>
            <person name="Bruggmann R."/>
            <person name="Amselem J."/>
            <person name="Quesneville H."/>
            <person name="Ver Loren van Themaat E."/>
            <person name="Paape T."/>
            <person name="Shimizu K.K."/>
            <person name="Keller B."/>
        </authorList>
    </citation>
    <scope>NUCLEOTIDE SEQUENCE [LARGE SCALE GENOMIC DNA]</scope>
    <source>
        <strain evidence="4">96224</strain>
    </source>
</reference>
<evidence type="ECO:0000313" key="4">
    <source>
        <dbReference type="Proteomes" id="UP000053110"/>
    </source>
</evidence>
<dbReference type="Proteomes" id="UP000053110">
    <property type="component" value="Unassembled WGS sequence"/>
</dbReference>
<evidence type="ECO:0000313" key="2">
    <source>
        <dbReference type="EMBL" id="EPQ64329.1"/>
    </source>
</evidence>
<evidence type="ECO:0000256" key="1">
    <source>
        <dbReference type="SAM" id="Phobius"/>
    </source>
</evidence>
<dbReference type="EMBL" id="KE375070">
    <property type="protein sequence ID" value="EPQ64329.1"/>
    <property type="molecule type" value="Genomic_DNA"/>
</dbReference>
<reference evidence="3" key="3">
    <citation type="submission" date="2018-07" db="EMBL/GenBank/DDBJ databases">
        <authorList>
            <person name="Quirk P.G."/>
            <person name="Krulwich T.A."/>
        </authorList>
    </citation>
    <scope>NUCLEOTIDE SEQUENCE</scope>
    <source>
        <strain evidence="3">96224</strain>
    </source>
</reference>
<dbReference type="EMBL" id="UIGY01000097">
    <property type="protein sequence ID" value="SUZ10813.1"/>
    <property type="molecule type" value="Genomic_DNA"/>
</dbReference>
<gene>
    <name evidence="2" type="ORF">BGT96224_2801</name>
    <name evidence="3" type="ORF">BGT96224V2_LOCUS3965</name>
</gene>
<accession>A0A061HHV8</accession>
<evidence type="ECO:0000313" key="3">
    <source>
        <dbReference type="EMBL" id="SUZ10813.1"/>
    </source>
</evidence>